<protein>
    <recommendedName>
        <fullName evidence="10">ATP-binding protein Uup</fullName>
        <ecNumber evidence="10">3.6.1.-</ecNumber>
    </recommendedName>
</protein>
<dbReference type="Pfam" id="PF16326">
    <property type="entry name" value="ABC_tran_CTD"/>
    <property type="match status" value="1"/>
</dbReference>
<comment type="catalytic activity">
    <reaction evidence="10">
        <text>ATP + H2O = ADP + phosphate + H(+)</text>
        <dbReference type="Rhea" id="RHEA:13065"/>
        <dbReference type="ChEBI" id="CHEBI:15377"/>
        <dbReference type="ChEBI" id="CHEBI:15378"/>
        <dbReference type="ChEBI" id="CHEBI:30616"/>
        <dbReference type="ChEBI" id="CHEBI:43474"/>
        <dbReference type="ChEBI" id="CHEBI:456216"/>
    </reaction>
</comment>
<evidence type="ECO:0000259" key="11">
    <source>
        <dbReference type="PROSITE" id="PS50893"/>
    </source>
</evidence>
<evidence type="ECO:0000313" key="13">
    <source>
        <dbReference type="Proteomes" id="UP001385892"/>
    </source>
</evidence>
<evidence type="ECO:0000256" key="10">
    <source>
        <dbReference type="HAMAP-Rule" id="MF_00848"/>
    </source>
</evidence>
<dbReference type="SUPFAM" id="SSF52540">
    <property type="entry name" value="P-loop containing nucleoside triphosphate hydrolases"/>
    <property type="match status" value="2"/>
</dbReference>
<dbReference type="InterPro" id="IPR003439">
    <property type="entry name" value="ABC_transporter-like_ATP-bd"/>
</dbReference>
<dbReference type="RefSeq" id="WP_340348013.1">
    <property type="nucleotide sequence ID" value="NZ_JBBKZT010000031.1"/>
</dbReference>
<dbReference type="InterPro" id="IPR003593">
    <property type="entry name" value="AAA+_ATPase"/>
</dbReference>
<gene>
    <name evidence="10" type="primary">uup</name>
    <name evidence="12" type="ORF">WKW82_36260</name>
</gene>
<evidence type="ECO:0000256" key="3">
    <source>
        <dbReference type="ARBA" id="ARBA00022737"/>
    </source>
</evidence>
<dbReference type="InterPro" id="IPR032524">
    <property type="entry name" value="ABC_tran_C"/>
</dbReference>
<evidence type="ECO:0000256" key="2">
    <source>
        <dbReference type="ARBA" id="ARBA00022490"/>
    </source>
</evidence>
<keyword evidence="8 10" id="KW-0238">DNA-binding</keyword>
<evidence type="ECO:0000256" key="6">
    <source>
        <dbReference type="ARBA" id="ARBA00022801"/>
    </source>
</evidence>
<dbReference type="SMART" id="SM00382">
    <property type="entry name" value="AAA"/>
    <property type="match status" value="2"/>
</dbReference>
<evidence type="ECO:0000256" key="7">
    <source>
        <dbReference type="ARBA" id="ARBA00022840"/>
    </source>
</evidence>
<dbReference type="PROSITE" id="PS50893">
    <property type="entry name" value="ABC_TRANSPORTER_2"/>
    <property type="match status" value="2"/>
</dbReference>
<keyword evidence="2 10" id="KW-0963">Cytoplasm</keyword>
<keyword evidence="7 10" id="KW-0067">ATP-binding</keyword>
<evidence type="ECO:0000256" key="5">
    <source>
        <dbReference type="ARBA" id="ARBA00022763"/>
    </source>
</evidence>
<feature type="domain" description="ABC transporter" evidence="11">
    <location>
        <begin position="4"/>
        <end position="243"/>
    </location>
</feature>
<dbReference type="Proteomes" id="UP001385892">
    <property type="component" value="Unassembled WGS sequence"/>
</dbReference>
<keyword evidence="1" id="KW-0472">Membrane</keyword>
<keyword evidence="6 10" id="KW-0378">Hydrolase</keyword>
<dbReference type="GO" id="GO:0005524">
    <property type="term" value="F:ATP binding"/>
    <property type="evidence" value="ECO:0007669"/>
    <property type="project" value="UniProtKB-KW"/>
</dbReference>
<dbReference type="InterPro" id="IPR032781">
    <property type="entry name" value="ABC_tran_Xtn"/>
</dbReference>
<dbReference type="Gene3D" id="1.10.287.380">
    <property type="entry name" value="Valyl-tRNA synthetase, C-terminal domain"/>
    <property type="match status" value="1"/>
</dbReference>
<keyword evidence="3 10" id="KW-0677">Repeat</keyword>
<evidence type="ECO:0000313" key="12">
    <source>
        <dbReference type="EMBL" id="MEJ8852132.1"/>
    </source>
</evidence>
<comment type="similarity">
    <text evidence="10">Belongs to the ABC transporter superfamily. ABCF family. Uup subfamily.</text>
</comment>
<sequence>MALITLLDAQLAFGHVPLLDHADFSLLESERIGLIGRNGAGKSSMLKILGGLEKADDGTLQLQQNLRVAYVAQEPALDMEANVFDAASEGLAHVIASREMYLNAVEGADLDALQSEIEAYDAWNWEQRVEETLHRLHLDPEARVGSLSGGTRKRVALAQALVTAPDVLLLDEPTNHLDLDSIEWLEQLLIDFKGSVITITHDRSFLNRVATRIIELDRGKLSSYPGNFEQYLVQKEEQLAQEAVINAKADKLLAQEEIWIRKGVEARRTRSQSRITRLQEMRASHAARRNVQGSVNMDVVSGQSSGKIVAELTHASKSFGPKTVVRDFSNTILRGDKVGLLGPNGAGKTTLLKLILGDLEPDSGKVRRGTNIEVAYFDQMREKLDLDATLEDFISPGSEWIEIGKQRKHVKSYLSDFLFSPARANSPVRSLSGGERNRLLLARLFARPANVLVLDEPTNDLDIDTLELLEDLLQNYDGTVFLVSHDRTFLDNVVTSTIAFEGDGYWREYEGGVQDWLIQSKRAREINAQRAAAAPAPAPVAAPVAAPAVATVAATRKKLSYKEQRELDALPARIAELEDEQKQISEALERDGGAIYSTEASRAVELGERHAQIDDELMAALERWEELSAAAR</sequence>
<dbReference type="PANTHER" id="PTHR42855:SF1">
    <property type="entry name" value="ABC TRANSPORTER DOMAIN-CONTAINING PROTEIN"/>
    <property type="match status" value="1"/>
</dbReference>
<feature type="binding site" evidence="10">
    <location>
        <begin position="36"/>
        <end position="43"/>
    </location>
    <ligand>
        <name>ATP</name>
        <dbReference type="ChEBI" id="CHEBI:30616"/>
        <label>1</label>
    </ligand>
</feature>
<dbReference type="Pfam" id="PF12848">
    <property type="entry name" value="ABC_tran_Xtn"/>
    <property type="match status" value="1"/>
</dbReference>
<reference evidence="12 13" key="1">
    <citation type="submission" date="2024-03" db="EMBL/GenBank/DDBJ databases">
        <title>Novel species of the genus Variovorax.</title>
        <authorList>
            <person name="Liu Q."/>
            <person name="Xin Y.-H."/>
        </authorList>
    </citation>
    <scope>NUCLEOTIDE SEQUENCE [LARGE SCALE GENOMIC DNA]</scope>
    <source>
        <strain evidence="12 13">KACC 18900</strain>
    </source>
</reference>
<dbReference type="InterPro" id="IPR051309">
    <property type="entry name" value="ABCF_ATPase"/>
</dbReference>
<accession>A0ABU8WX70</accession>
<keyword evidence="13" id="KW-1185">Reference proteome</keyword>
<evidence type="ECO:0000256" key="4">
    <source>
        <dbReference type="ARBA" id="ARBA00022741"/>
    </source>
</evidence>
<evidence type="ECO:0000256" key="9">
    <source>
        <dbReference type="ARBA" id="ARBA00023204"/>
    </source>
</evidence>
<dbReference type="CDD" id="cd03221">
    <property type="entry name" value="ABCF_EF-3"/>
    <property type="match status" value="2"/>
</dbReference>
<dbReference type="PROSITE" id="PS00211">
    <property type="entry name" value="ABC_TRANSPORTER_1"/>
    <property type="match status" value="1"/>
</dbReference>
<dbReference type="InterPro" id="IPR017871">
    <property type="entry name" value="ABC_transporter-like_CS"/>
</dbReference>
<evidence type="ECO:0000256" key="1">
    <source>
        <dbReference type="ARBA" id="ARBA00022475"/>
    </source>
</evidence>
<dbReference type="EMBL" id="JBBKZT010000031">
    <property type="protein sequence ID" value="MEJ8852132.1"/>
    <property type="molecule type" value="Genomic_DNA"/>
</dbReference>
<dbReference type="InterPro" id="IPR027417">
    <property type="entry name" value="P-loop_NTPase"/>
</dbReference>
<keyword evidence="1" id="KW-1003">Cell membrane</keyword>
<feature type="binding site" evidence="10">
    <location>
        <begin position="342"/>
        <end position="349"/>
    </location>
    <ligand>
        <name>ATP</name>
        <dbReference type="ChEBI" id="CHEBI:30616"/>
        <label>2</label>
    </ligand>
</feature>
<comment type="subcellular location">
    <subcellularLocation>
        <location evidence="10">Cytoplasm</location>
    </subcellularLocation>
    <text evidence="10">Associates with ribosomes.</text>
</comment>
<dbReference type="HAMAP" id="MF_00848">
    <property type="entry name" value="Uup"/>
    <property type="match status" value="1"/>
</dbReference>
<organism evidence="12 13">
    <name type="scientific">Variovorax rhizosphaerae</name>
    <dbReference type="NCBI Taxonomy" id="1836200"/>
    <lineage>
        <taxon>Bacteria</taxon>
        <taxon>Pseudomonadati</taxon>
        <taxon>Pseudomonadota</taxon>
        <taxon>Betaproteobacteria</taxon>
        <taxon>Burkholderiales</taxon>
        <taxon>Comamonadaceae</taxon>
        <taxon>Variovorax</taxon>
    </lineage>
</organism>
<comment type="function">
    <text evidence="10">Probably plays a role in ribosome assembly or function. May be involved in resolution of branched DNA intermediates that result from template switching in postreplication gaps. Binds DNA and has ATPase activity.</text>
</comment>
<name>A0ABU8WX70_9BURK</name>
<dbReference type="Pfam" id="PF00005">
    <property type="entry name" value="ABC_tran"/>
    <property type="match status" value="2"/>
</dbReference>
<dbReference type="EC" id="3.6.1.-" evidence="10"/>
<feature type="domain" description="ABC transporter" evidence="11">
    <location>
        <begin position="310"/>
        <end position="526"/>
    </location>
</feature>
<proteinExistence type="inferred from homology"/>
<dbReference type="InterPro" id="IPR037118">
    <property type="entry name" value="Val-tRNA_synth_C_sf"/>
</dbReference>
<keyword evidence="4 10" id="KW-0547">Nucleotide-binding</keyword>
<evidence type="ECO:0000256" key="8">
    <source>
        <dbReference type="ARBA" id="ARBA00023125"/>
    </source>
</evidence>
<dbReference type="InterPro" id="IPR043686">
    <property type="entry name" value="Uup"/>
</dbReference>
<dbReference type="Gene3D" id="3.40.50.300">
    <property type="entry name" value="P-loop containing nucleotide triphosphate hydrolases"/>
    <property type="match status" value="2"/>
</dbReference>
<keyword evidence="9 10" id="KW-0234">DNA repair</keyword>
<dbReference type="PANTHER" id="PTHR42855">
    <property type="entry name" value="ABC TRANSPORTER ATP-BINDING SUBUNIT"/>
    <property type="match status" value="1"/>
</dbReference>
<comment type="caution">
    <text evidence="12">The sequence shown here is derived from an EMBL/GenBank/DDBJ whole genome shotgun (WGS) entry which is preliminary data.</text>
</comment>
<keyword evidence="5 10" id="KW-0227">DNA damage</keyword>